<evidence type="ECO:0000259" key="6">
    <source>
        <dbReference type="SMART" id="SM00988"/>
    </source>
</evidence>
<gene>
    <name evidence="5 7" type="primary">ureE</name>
    <name evidence="7" type="ORF">IQ241_09340</name>
</gene>
<evidence type="ECO:0000313" key="8">
    <source>
        <dbReference type="Proteomes" id="UP000636505"/>
    </source>
</evidence>
<dbReference type="SUPFAM" id="SSF69737">
    <property type="entry name" value="Urease metallochaperone UreE, C-terminal domain"/>
    <property type="match status" value="1"/>
</dbReference>
<dbReference type="GO" id="GO:0005737">
    <property type="term" value="C:cytoplasm"/>
    <property type="evidence" value="ECO:0007669"/>
    <property type="project" value="UniProtKB-SubCell"/>
</dbReference>
<dbReference type="RefSeq" id="WP_193906321.1">
    <property type="nucleotide sequence ID" value="NZ_JADEXG010000017.1"/>
</dbReference>
<keyword evidence="2 5" id="KW-0963">Cytoplasm</keyword>
<dbReference type="CDD" id="cd00571">
    <property type="entry name" value="UreE"/>
    <property type="match status" value="1"/>
</dbReference>
<feature type="domain" description="UreE urease accessory N-terminal" evidence="6">
    <location>
        <begin position="2"/>
        <end position="67"/>
    </location>
</feature>
<dbReference type="InterPro" id="IPR012406">
    <property type="entry name" value="UreE"/>
</dbReference>
<dbReference type="GO" id="GO:0065003">
    <property type="term" value="P:protein-containing complex assembly"/>
    <property type="evidence" value="ECO:0007669"/>
    <property type="project" value="InterPro"/>
</dbReference>
<dbReference type="GO" id="GO:0016151">
    <property type="term" value="F:nickel cation binding"/>
    <property type="evidence" value="ECO:0007669"/>
    <property type="project" value="UniProtKB-UniRule"/>
</dbReference>
<name>A0A8J7AN09_9CYAN</name>
<keyword evidence="3 5" id="KW-0533">Nickel</keyword>
<reference evidence="7" key="1">
    <citation type="submission" date="2020-10" db="EMBL/GenBank/DDBJ databases">
        <authorList>
            <person name="Castelo-Branco R."/>
            <person name="Eusebio N."/>
            <person name="Adriana R."/>
            <person name="Vieira A."/>
            <person name="Brugerolle De Fraissinette N."/>
            <person name="Rezende De Castro R."/>
            <person name="Schneider M.P."/>
            <person name="Vasconcelos V."/>
            <person name="Leao P.N."/>
        </authorList>
    </citation>
    <scope>NUCLEOTIDE SEQUENCE</scope>
    <source>
        <strain evidence="7">LEGE 07310</strain>
    </source>
</reference>
<accession>A0A8J7AN09</accession>
<dbReference type="Pfam" id="PF02814">
    <property type="entry name" value="UreE_N"/>
    <property type="match status" value="1"/>
</dbReference>
<keyword evidence="4 5" id="KW-0143">Chaperone</keyword>
<dbReference type="NCBIfam" id="NF009756">
    <property type="entry name" value="PRK13261.2-2"/>
    <property type="match status" value="1"/>
</dbReference>
<evidence type="ECO:0000313" key="7">
    <source>
        <dbReference type="EMBL" id="MBE9077499.1"/>
    </source>
</evidence>
<comment type="function">
    <text evidence="5">Involved in urease metallocenter assembly. Binds nickel. Probably functions as a nickel donor during metallocenter assembly.</text>
</comment>
<dbReference type="PIRSF" id="PIRSF036402">
    <property type="entry name" value="Ureas_acces_UreE"/>
    <property type="match status" value="1"/>
</dbReference>
<sequence>MTTVLETRLPPDPNQPVELTLALTAEQRTRSRHRFTAETGESVYLNLPRGTVLRDGDRLQAQDGTQVRVVAKPETVLTVTASSPFELLRAAYHLGNRHIALELAQDYLRLLPDPVLEAMLEQLGLTVVRQQVPFEPEAGAYGHVHHDDH</sequence>
<dbReference type="AlphaFoldDB" id="A0A8J7AN09"/>
<comment type="subcellular location">
    <subcellularLocation>
        <location evidence="1 5">Cytoplasm</location>
    </subcellularLocation>
</comment>
<dbReference type="InterPro" id="IPR007864">
    <property type="entry name" value="UreE_C_dom"/>
</dbReference>
<dbReference type="InterPro" id="IPR036118">
    <property type="entry name" value="UreE_N_sf"/>
</dbReference>
<dbReference type="InterPro" id="IPR004029">
    <property type="entry name" value="UreE_N"/>
</dbReference>
<dbReference type="SUPFAM" id="SSF69287">
    <property type="entry name" value="Urease metallochaperone UreE, N-terminal domain"/>
    <property type="match status" value="1"/>
</dbReference>
<evidence type="ECO:0000256" key="5">
    <source>
        <dbReference type="HAMAP-Rule" id="MF_00822"/>
    </source>
</evidence>
<evidence type="ECO:0000256" key="1">
    <source>
        <dbReference type="ARBA" id="ARBA00004496"/>
    </source>
</evidence>
<evidence type="ECO:0000256" key="4">
    <source>
        <dbReference type="ARBA" id="ARBA00023186"/>
    </source>
</evidence>
<dbReference type="NCBIfam" id="NF009751">
    <property type="entry name" value="PRK13261.1-1"/>
    <property type="match status" value="1"/>
</dbReference>
<evidence type="ECO:0000256" key="2">
    <source>
        <dbReference type="ARBA" id="ARBA00022490"/>
    </source>
</evidence>
<dbReference type="Proteomes" id="UP000636505">
    <property type="component" value="Unassembled WGS sequence"/>
</dbReference>
<dbReference type="EMBL" id="JADEXG010000017">
    <property type="protein sequence ID" value="MBE9077499.1"/>
    <property type="molecule type" value="Genomic_DNA"/>
</dbReference>
<organism evidence="7 8">
    <name type="scientific">Vasconcelosia minhoensis LEGE 07310</name>
    <dbReference type="NCBI Taxonomy" id="915328"/>
    <lineage>
        <taxon>Bacteria</taxon>
        <taxon>Bacillati</taxon>
        <taxon>Cyanobacteriota</taxon>
        <taxon>Cyanophyceae</taxon>
        <taxon>Nodosilineales</taxon>
        <taxon>Cymatolegaceae</taxon>
        <taxon>Vasconcelosia</taxon>
        <taxon>Vasconcelosia minhoensis</taxon>
    </lineage>
</organism>
<dbReference type="HAMAP" id="MF_00822">
    <property type="entry name" value="UreE"/>
    <property type="match status" value="1"/>
</dbReference>
<dbReference type="Gene3D" id="3.30.70.790">
    <property type="entry name" value="UreE, C-terminal domain"/>
    <property type="match status" value="1"/>
</dbReference>
<dbReference type="GO" id="GO:0051082">
    <property type="term" value="F:unfolded protein binding"/>
    <property type="evidence" value="ECO:0007669"/>
    <property type="project" value="UniProtKB-UniRule"/>
</dbReference>
<proteinExistence type="inferred from homology"/>
<dbReference type="Pfam" id="PF05194">
    <property type="entry name" value="UreE_C"/>
    <property type="match status" value="1"/>
</dbReference>
<dbReference type="SMART" id="SM00988">
    <property type="entry name" value="UreE_N"/>
    <property type="match status" value="1"/>
</dbReference>
<dbReference type="GO" id="GO:0006457">
    <property type="term" value="P:protein folding"/>
    <property type="evidence" value="ECO:0007669"/>
    <property type="project" value="InterPro"/>
</dbReference>
<dbReference type="Gene3D" id="2.60.260.20">
    <property type="entry name" value="Urease metallochaperone UreE, N-terminal domain"/>
    <property type="match status" value="1"/>
</dbReference>
<keyword evidence="8" id="KW-1185">Reference proteome</keyword>
<dbReference type="GO" id="GO:0019627">
    <property type="term" value="P:urea metabolic process"/>
    <property type="evidence" value="ECO:0007669"/>
    <property type="project" value="InterPro"/>
</dbReference>
<comment type="similarity">
    <text evidence="5">Belongs to the UreE family.</text>
</comment>
<evidence type="ECO:0000256" key="3">
    <source>
        <dbReference type="ARBA" id="ARBA00022596"/>
    </source>
</evidence>
<comment type="caution">
    <text evidence="7">The sequence shown here is derived from an EMBL/GenBank/DDBJ whole genome shotgun (WGS) entry which is preliminary data.</text>
</comment>
<protein>
    <recommendedName>
        <fullName evidence="5">Urease accessory protein UreE</fullName>
    </recommendedName>
</protein>